<keyword evidence="3" id="KW-1185">Reference proteome</keyword>
<evidence type="ECO:0000313" key="2">
    <source>
        <dbReference type="EMBL" id="OQV22507.1"/>
    </source>
</evidence>
<dbReference type="OrthoDB" id="1714508at2759"/>
<dbReference type="AlphaFoldDB" id="A0A1W0X4L5"/>
<dbReference type="PANTHER" id="PTHR13464">
    <property type="entry name" value="TRANSCRIPTIONAL REGULATOR PROTEIN HCNGP"/>
    <property type="match status" value="1"/>
</dbReference>
<dbReference type="Pfam" id="PF07818">
    <property type="entry name" value="HCNGP"/>
    <property type="match status" value="1"/>
</dbReference>
<dbReference type="GO" id="GO:0005634">
    <property type="term" value="C:nucleus"/>
    <property type="evidence" value="ECO:0007669"/>
    <property type="project" value="TreeGrafter"/>
</dbReference>
<dbReference type="InterPro" id="IPR012479">
    <property type="entry name" value="SAP30BP"/>
</dbReference>
<accession>A0A1W0X4L5</accession>
<dbReference type="EMBL" id="MTYJ01000017">
    <property type="protein sequence ID" value="OQV22507.1"/>
    <property type="molecule type" value="Genomic_DNA"/>
</dbReference>
<reference evidence="3" key="1">
    <citation type="submission" date="2017-01" db="EMBL/GenBank/DDBJ databases">
        <title>Comparative genomics of anhydrobiosis in the tardigrade Hypsibius dujardini.</title>
        <authorList>
            <person name="Yoshida Y."/>
            <person name="Koutsovoulos G."/>
            <person name="Laetsch D."/>
            <person name="Stevens L."/>
            <person name="Kumar S."/>
            <person name="Horikawa D."/>
            <person name="Ishino K."/>
            <person name="Komine S."/>
            <person name="Tomita M."/>
            <person name="Blaxter M."/>
            <person name="Arakawa K."/>
        </authorList>
    </citation>
    <scope>NUCLEOTIDE SEQUENCE [LARGE SCALE GENOMIC DNA]</scope>
    <source>
        <strain evidence="3">Z151</strain>
    </source>
</reference>
<dbReference type="Proteomes" id="UP000192578">
    <property type="component" value="Unassembled WGS sequence"/>
</dbReference>
<evidence type="ECO:0000256" key="1">
    <source>
        <dbReference type="SAM" id="MobiDB-lite"/>
    </source>
</evidence>
<dbReference type="PANTHER" id="PTHR13464:SF0">
    <property type="entry name" value="SAP30-BINDING PROTEIN"/>
    <property type="match status" value="1"/>
</dbReference>
<feature type="compositionally biased region" description="Basic and acidic residues" evidence="1">
    <location>
        <begin position="182"/>
        <end position="203"/>
    </location>
</feature>
<organism evidence="2 3">
    <name type="scientific">Hypsibius exemplaris</name>
    <name type="common">Freshwater tardigrade</name>
    <dbReference type="NCBI Taxonomy" id="2072580"/>
    <lineage>
        <taxon>Eukaryota</taxon>
        <taxon>Metazoa</taxon>
        <taxon>Ecdysozoa</taxon>
        <taxon>Tardigrada</taxon>
        <taxon>Eutardigrada</taxon>
        <taxon>Parachela</taxon>
        <taxon>Hypsibioidea</taxon>
        <taxon>Hypsibiidae</taxon>
        <taxon>Hypsibius</taxon>
    </lineage>
</organism>
<feature type="region of interest" description="Disordered" evidence="1">
    <location>
        <begin position="1"/>
        <end position="49"/>
    </location>
</feature>
<evidence type="ECO:0000313" key="3">
    <source>
        <dbReference type="Proteomes" id="UP000192578"/>
    </source>
</evidence>
<name>A0A1W0X4L5_HYPEX</name>
<sequence>MALKLLTDAYMDSDEEENNQLNPHDISLVSDFPGSPRSVNSESSPATTSTLTITETLTIVRIDVPDEQEPPRKRIGFPQCIDLTPAEEVRIPEETVRLVSPALEHKVAEMMRKAQVRGTTINAQIHQSKDFRNPSIYQKLIEMCGIDELGTNFAAEEFNPGRWGEASSVEELARAQTAAMERFQREKKPSKVDVNKRKTKWDSGEAPPSSSSAKQPVNLLAQKMSGHAAAVAQIARINSSGNLSKSTK</sequence>
<comment type="caution">
    <text evidence="2">The sequence shown here is derived from an EMBL/GenBank/DDBJ whole genome shotgun (WGS) entry which is preliminary data.</text>
</comment>
<gene>
    <name evidence="2" type="ORF">BV898_03681</name>
</gene>
<feature type="region of interest" description="Disordered" evidence="1">
    <location>
        <begin position="181"/>
        <end position="218"/>
    </location>
</feature>
<dbReference type="GO" id="GO:0006355">
    <property type="term" value="P:regulation of DNA-templated transcription"/>
    <property type="evidence" value="ECO:0007669"/>
    <property type="project" value="InterPro"/>
</dbReference>
<protein>
    <submittedName>
        <fullName evidence="2">SAP30-binding protein</fullName>
    </submittedName>
</protein>
<feature type="compositionally biased region" description="Polar residues" evidence="1">
    <location>
        <begin position="37"/>
        <end position="46"/>
    </location>
</feature>
<proteinExistence type="predicted"/>